<dbReference type="GO" id="GO:0032259">
    <property type="term" value="P:methylation"/>
    <property type="evidence" value="ECO:0007669"/>
    <property type="project" value="UniProtKB-KW"/>
</dbReference>
<gene>
    <name evidence="1" type="ORF">CIK83_11745</name>
</gene>
<organism evidence="1 2">
    <name type="scientific">Vibrio casei</name>
    <dbReference type="NCBI Taxonomy" id="673372"/>
    <lineage>
        <taxon>Bacteria</taxon>
        <taxon>Pseudomonadati</taxon>
        <taxon>Pseudomonadota</taxon>
        <taxon>Gammaproteobacteria</taxon>
        <taxon>Vibrionales</taxon>
        <taxon>Vibrionaceae</taxon>
        <taxon>Vibrio</taxon>
    </lineage>
</organism>
<name>A0A368LHB5_9VIBR</name>
<keyword evidence="1" id="KW-0489">Methyltransferase</keyword>
<dbReference type="GeneID" id="303189594"/>
<keyword evidence="1" id="KW-0808">Transferase</keyword>
<reference evidence="1 2" key="1">
    <citation type="journal article" date="2017" name="Elife">
        <title>Extensive horizontal gene transfer in cheese-associated bacteria.</title>
        <authorList>
            <person name="Bonham K.S."/>
            <person name="Wolfe B.E."/>
            <person name="Dutton R.J."/>
        </authorList>
    </citation>
    <scope>NUCLEOTIDE SEQUENCE [LARGE SCALE GENOMIC DNA]</scope>
    <source>
        <strain evidence="1 2">JB196</strain>
    </source>
</reference>
<evidence type="ECO:0000313" key="2">
    <source>
        <dbReference type="Proteomes" id="UP000252479"/>
    </source>
</evidence>
<dbReference type="NCBIfam" id="TIGR01712">
    <property type="entry name" value="phage_N6A_met"/>
    <property type="match status" value="1"/>
</dbReference>
<dbReference type="AlphaFoldDB" id="A0A368LHB5"/>
<proteinExistence type="predicted"/>
<dbReference type="GO" id="GO:0009007">
    <property type="term" value="F:site-specific DNA-methyltransferase (adenine-specific) activity"/>
    <property type="evidence" value="ECO:0007669"/>
    <property type="project" value="UniProtKB-EC"/>
</dbReference>
<dbReference type="GO" id="GO:0003677">
    <property type="term" value="F:DNA binding"/>
    <property type="evidence" value="ECO:0007669"/>
    <property type="project" value="InterPro"/>
</dbReference>
<sequence length="184" mass="20802">MTDKKKEKIGDNWRSPKPLYTTLDREFNFVADMASSHENALCDTHFTEEDDSLSFDWAQMINALVLGNQTKYVWLNPPYSNPMPWIKKAKESQENGLGVVMLLNHDHSVGWFREALSHVSEIRNIIADEKETGGYSSGRIAFINGDNQPINGNSKPQTILVFNPFKIGAQVTSYIPKSQFYSAA</sequence>
<protein>
    <submittedName>
        <fullName evidence="1">Phage N-6-adenine-methyltransferase</fullName>
        <ecNumber evidence="1">2.1.1.72</ecNumber>
    </submittedName>
</protein>
<dbReference type="InterPro" id="IPR008593">
    <property type="entry name" value="Dam_MeTrfase"/>
</dbReference>
<dbReference type="Pfam" id="PF05869">
    <property type="entry name" value="Dam"/>
    <property type="match status" value="1"/>
</dbReference>
<dbReference type="Proteomes" id="UP000252479">
    <property type="component" value="Unassembled WGS sequence"/>
</dbReference>
<comment type="caution">
    <text evidence="1">The sequence shown here is derived from an EMBL/GenBank/DDBJ whole genome shotgun (WGS) entry which is preliminary data.</text>
</comment>
<dbReference type="EMBL" id="QPGL01000002">
    <property type="protein sequence ID" value="RCS70134.1"/>
    <property type="molecule type" value="Genomic_DNA"/>
</dbReference>
<dbReference type="GO" id="GO:0009307">
    <property type="term" value="P:DNA restriction-modification system"/>
    <property type="evidence" value="ECO:0007669"/>
    <property type="project" value="InterPro"/>
</dbReference>
<accession>A0A368LHB5</accession>
<dbReference type="EC" id="2.1.1.72" evidence="1"/>
<keyword evidence="2" id="KW-1185">Reference proteome</keyword>
<dbReference type="RefSeq" id="WP_086959639.1">
    <property type="nucleotide sequence ID" value="NZ_FUKS01000013.1"/>
</dbReference>
<evidence type="ECO:0000313" key="1">
    <source>
        <dbReference type="EMBL" id="RCS70134.1"/>
    </source>
</evidence>